<feature type="transmembrane region" description="Helical" evidence="8">
    <location>
        <begin position="398"/>
        <end position="423"/>
    </location>
</feature>
<dbReference type="SUPFAM" id="SSF111352">
    <property type="entry name" value="Ammonium transporter"/>
    <property type="match status" value="1"/>
</dbReference>
<dbReference type="InterPro" id="IPR002229">
    <property type="entry name" value="RhesusRHD"/>
</dbReference>
<feature type="transmembrane region" description="Helical" evidence="8">
    <location>
        <begin position="346"/>
        <end position="368"/>
    </location>
</feature>
<proteinExistence type="inferred from homology"/>
<feature type="transmembrane region" description="Helical" evidence="8">
    <location>
        <begin position="58"/>
        <end position="80"/>
    </location>
</feature>
<feature type="transmembrane region" description="Helical" evidence="8">
    <location>
        <begin position="313"/>
        <end position="334"/>
    </location>
</feature>
<dbReference type="InterPro" id="IPR001905">
    <property type="entry name" value="Ammonium_transpt"/>
</dbReference>
<feature type="transmembrane region" description="Helical" evidence="8">
    <location>
        <begin position="289"/>
        <end position="307"/>
    </location>
</feature>
<dbReference type="InterPro" id="IPR024041">
    <property type="entry name" value="NH4_transpt_AmtB-like_dom"/>
</dbReference>
<dbReference type="PANTHER" id="PTHR43029:SF38">
    <property type="entry name" value="AMMONIUM TRANSPORTER 2"/>
    <property type="match status" value="1"/>
</dbReference>
<comment type="similarity">
    <text evidence="2 8">Belongs to the ammonia transporter channel (TC 1.A.11.2) family.</text>
</comment>
<dbReference type="Gene3D" id="1.10.3430.10">
    <property type="entry name" value="Ammonium transporter AmtB like domains"/>
    <property type="match status" value="1"/>
</dbReference>
<dbReference type="InterPro" id="IPR018047">
    <property type="entry name" value="Ammonium_transpt_CS"/>
</dbReference>
<dbReference type="GO" id="GO:0005886">
    <property type="term" value="C:plasma membrane"/>
    <property type="evidence" value="ECO:0007669"/>
    <property type="project" value="UniProtKB-SubCell"/>
</dbReference>
<feature type="transmembrane region" description="Helical" evidence="8">
    <location>
        <begin position="132"/>
        <end position="151"/>
    </location>
</feature>
<dbReference type="OrthoDB" id="534912at2759"/>
<protein>
    <recommendedName>
        <fullName evidence="8">Ammonium transporter</fullName>
    </recommendedName>
</protein>
<dbReference type="Proteomes" id="UP000657918">
    <property type="component" value="Unassembled WGS sequence"/>
</dbReference>
<keyword evidence="6 8" id="KW-0472">Membrane</keyword>
<dbReference type="InterPro" id="IPR029020">
    <property type="entry name" value="Ammonium/urea_transptr"/>
</dbReference>
<dbReference type="EMBL" id="JADGMS010000006">
    <property type="protein sequence ID" value="KAF9680059.1"/>
    <property type="molecule type" value="Genomic_DNA"/>
</dbReference>
<evidence type="ECO:0000256" key="3">
    <source>
        <dbReference type="ARBA" id="ARBA00022448"/>
    </source>
</evidence>
<evidence type="ECO:0000256" key="2">
    <source>
        <dbReference type="ARBA" id="ARBA00005887"/>
    </source>
</evidence>
<reference evidence="10 11" key="1">
    <citation type="submission" date="2020-10" db="EMBL/GenBank/DDBJ databases">
        <title>Plant Genome Project.</title>
        <authorList>
            <person name="Zhang R.-G."/>
        </authorList>
    </citation>
    <scope>NUCLEOTIDE SEQUENCE [LARGE SCALE GENOMIC DNA]</scope>
    <source>
        <strain evidence="10">FAFU-HL-1</strain>
        <tissue evidence="10">Leaf</tissue>
    </source>
</reference>
<feature type="transmembrane region" description="Helical" evidence="8">
    <location>
        <begin position="24"/>
        <end position="46"/>
    </location>
</feature>
<feature type="domain" description="Ammonium transporter AmtB-like" evidence="9">
    <location>
        <begin position="24"/>
        <end position="445"/>
    </location>
</feature>
<evidence type="ECO:0000256" key="1">
    <source>
        <dbReference type="ARBA" id="ARBA00004651"/>
    </source>
</evidence>
<feature type="transmembrane region" description="Helical" evidence="8">
    <location>
        <begin position="226"/>
        <end position="246"/>
    </location>
</feature>
<name>A0A835MX15_9ROSI</name>
<sequence length="486" mass="52394">MNASTAYEQVSPVVPSWLNKGDNAWQMTASTLVALQSMPGLVILYASIVKKKWAVNSAFMALYAFAAVLICWVLLGYRMAFGDELLPFWGKGAPALGQKYLISRARVPESTHTLEDGTTETVEPWYPMASLVYFQFTFAAITLILLAGSVLGRMNIKAWMAFVPLWLIFSYTVGAFSLWGGGFLYHWGVIDYSGGYVIHLSSGIAGLTAAYWVGPRLKSDRERFPPNNVLLMLAGAGLLWMGWSGFNGGAPYAANIDASIAVLNTNVCAATSLLVWTSLDVVYFGKPSVIGAVQGMMTGLVCITPGAGLVQSWAAIVMGILSGSIPWVSMMILHKKSALLQKVDDTLGVFHTHAVAGLLGGLLTGLLAEPQLCDLILPVRTRGAFYGGSGGVQFLKQVVAAIFVIAWNVVSTTLILLFIRLFIPLRMPEEQLVIGDDAVHGEEAYALWGDGEKYDATKHGRNTSLYGEVTAESPYVNGARGVTINL</sequence>
<dbReference type="NCBIfam" id="TIGR00836">
    <property type="entry name" value="amt"/>
    <property type="match status" value="1"/>
</dbReference>
<dbReference type="PRINTS" id="PR00342">
    <property type="entry name" value="RHESUSRHD"/>
</dbReference>
<evidence type="ECO:0000256" key="8">
    <source>
        <dbReference type="RuleBase" id="RU362002"/>
    </source>
</evidence>
<dbReference type="PANTHER" id="PTHR43029">
    <property type="entry name" value="AMMONIUM TRANSPORTER MEP2"/>
    <property type="match status" value="1"/>
</dbReference>
<evidence type="ECO:0000313" key="10">
    <source>
        <dbReference type="EMBL" id="KAF9680059.1"/>
    </source>
</evidence>
<organism evidence="10 11">
    <name type="scientific">Salix dunnii</name>
    <dbReference type="NCBI Taxonomy" id="1413687"/>
    <lineage>
        <taxon>Eukaryota</taxon>
        <taxon>Viridiplantae</taxon>
        <taxon>Streptophyta</taxon>
        <taxon>Embryophyta</taxon>
        <taxon>Tracheophyta</taxon>
        <taxon>Spermatophyta</taxon>
        <taxon>Magnoliopsida</taxon>
        <taxon>eudicotyledons</taxon>
        <taxon>Gunneridae</taxon>
        <taxon>Pentapetalae</taxon>
        <taxon>rosids</taxon>
        <taxon>fabids</taxon>
        <taxon>Malpighiales</taxon>
        <taxon>Salicaceae</taxon>
        <taxon>Saliceae</taxon>
        <taxon>Salix</taxon>
    </lineage>
</organism>
<keyword evidence="5 8" id="KW-1133">Transmembrane helix</keyword>
<feature type="transmembrane region" description="Helical" evidence="8">
    <location>
        <begin position="196"/>
        <end position="214"/>
    </location>
</feature>
<evidence type="ECO:0000259" key="9">
    <source>
        <dbReference type="Pfam" id="PF00909"/>
    </source>
</evidence>
<evidence type="ECO:0000313" key="11">
    <source>
        <dbReference type="Proteomes" id="UP000657918"/>
    </source>
</evidence>
<keyword evidence="11" id="KW-1185">Reference proteome</keyword>
<dbReference type="GO" id="GO:0008519">
    <property type="term" value="F:ammonium channel activity"/>
    <property type="evidence" value="ECO:0007669"/>
    <property type="project" value="InterPro"/>
</dbReference>
<keyword evidence="7 8" id="KW-0924">Ammonia transport</keyword>
<evidence type="ECO:0000256" key="7">
    <source>
        <dbReference type="ARBA" id="ARBA00023177"/>
    </source>
</evidence>
<comment type="caution">
    <text evidence="10">The sequence shown here is derived from an EMBL/GenBank/DDBJ whole genome shotgun (WGS) entry which is preliminary data.</text>
</comment>
<comment type="subcellular location">
    <subcellularLocation>
        <location evidence="1 8">Cell membrane</location>
        <topology evidence="1 8">Multi-pass membrane protein</topology>
    </subcellularLocation>
</comment>
<evidence type="ECO:0000256" key="6">
    <source>
        <dbReference type="ARBA" id="ARBA00023136"/>
    </source>
</evidence>
<keyword evidence="3 8" id="KW-0813">Transport</keyword>
<feature type="transmembrane region" description="Helical" evidence="8">
    <location>
        <begin position="258"/>
        <end position="277"/>
    </location>
</feature>
<dbReference type="Pfam" id="PF00909">
    <property type="entry name" value="Ammonium_transp"/>
    <property type="match status" value="1"/>
</dbReference>
<feature type="transmembrane region" description="Helical" evidence="8">
    <location>
        <begin position="163"/>
        <end position="184"/>
    </location>
</feature>
<accession>A0A835MX15</accession>
<evidence type="ECO:0000256" key="5">
    <source>
        <dbReference type="ARBA" id="ARBA00022989"/>
    </source>
</evidence>
<dbReference type="FunFam" id="1.10.3430.10:FF:000005">
    <property type="entry name" value="Ammonium transporter"/>
    <property type="match status" value="1"/>
</dbReference>
<gene>
    <name evidence="10" type="ORF">SADUNF_Sadunf06G0080600</name>
</gene>
<evidence type="ECO:0000256" key="4">
    <source>
        <dbReference type="ARBA" id="ARBA00022692"/>
    </source>
</evidence>
<keyword evidence="4 8" id="KW-0812">Transmembrane</keyword>
<dbReference type="AlphaFoldDB" id="A0A835MX15"/>
<dbReference type="PROSITE" id="PS01219">
    <property type="entry name" value="AMMONIUM_TRANSP"/>
    <property type="match status" value="1"/>
</dbReference>